<organism evidence="1 2">
    <name type="scientific">Glossina austeni</name>
    <name type="common">Savannah tsetse fly</name>
    <dbReference type="NCBI Taxonomy" id="7395"/>
    <lineage>
        <taxon>Eukaryota</taxon>
        <taxon>Metazoa</taxon>
        <taxon>Ecdysozoa</taxon>
        <taxon>Arthropoda</taxon>
        <taxon>Hexapoda</taxon>
        <taxon>Insecta</taxon>
        <taxon>Pterygota</taxon>
        <taxon>Neoptera</taxon>
        <taxon>Endopterygota</taxon>
        <taxon>Diptera</taxon>
        <taxon>Brachycera</taxon>
        <taxon>Muscomorpha</taxon>
        <taxon>Hippoboscoidea</taxon>
        <taxon>Glossinidae</taxon>
        <taxon>Glossina</taxon>
    </lineage>
</organism>
<accession>A0A1A9UZL7</accession>
<proteinExistence type="predicted"/>
<dbReference type="EnsemblMetazoa" id="GAUT020918-RA">
    <property type="protein sequence ID" value="GAUT020918-PA"/>
    <property type="gene ID" value="GAUT020918"/>
</dbReference>
<evidence type="ECO:0000313" key="2">
    <source>
        <dbReference type="Proteomes" id="UP000078200"/>
    </source>
</evidence>
<keyword evidence="2" id="KW-1185">Reference proteome</keyword>
<dbReference type="VEuPathDB" id="VectorBase:GAUT020918"/>
<sequence length="119" mass="14152">MGQQVVHILCNTFSLHSLCALLLKRRLAMFLCLYCHYFACITPEAYANKINFWPHSKYRHKQHCQQTPRQDTDYILPSLKPQQKQYCRSFNAWLCYALNIAHTCMQARSRERIPTCLRL</sequence>
<dbReference type="AlphaFoldDB" id="A0A1A9UZL7"/>
<name>A0A1A9UZL7_GLOAU</name>
<reference evidence="1" key="1">
    <citation type="submission" date="2020-05" db="UniProtKB">
        <authorList>
            <consortium name="EnsemblMetazoa"/>
        </authorList>
    </citation>
    <scope>IDENTIFICATION</scope>
    <source>
        <strain evidence="1">TTRI</strain>
    </source>
</reference>
<dbReference type="Proteomes" id="UP000078200">
    <property type="component" value="Unassembled WGS sequence"/>
</dbReference>
<evidence type="ECO:0000313" key="1">
    <source>
        <dbReference type="EnsemblMetazoa" id="GAUT020918-PA"/>
    </source>
</evidence>
<protein>
    <submittedName>
        <fullName evidence="1">Uncharacterized protein</fullName>
    </submittedName>
</protein>